<sequence>MKILNPLVLLGLAGSLCAPLALHAQPAYGPRGYEYAGPRAGQDDFSGPNARGNGFYPGAMNAPAPGPQQSYAPGPRGQQRGYGPRQAYGQAQGGQPQDFGPRAMGFNSPQDRNFAAIPGQWAMRPQFDSRGQAPMGRASFEAGFQGQQAGPRGYMRDMRSPSFARQGGRHGEFGPEANADGAGYGFESQQRPQGRQRGGHIAYRQQTTAFYGTYGPMPDRPMNVAPQSGPQNDRGQRWHKSSARYGDEGGFSARKQASNTSAAACRECGQSRGQPQERVARQAQSRQGEVSEVPAREVRQGRRSQVPPWFQGEASSEDAGAAHESGPVSR</sequence>
<feature type="compositionally biased region" description="Low complexity" evidence="1">
    <location>
        <begin position="72"/>
        <end position="97"/>
    </location>
</feature>
<evidence type="ECO:0000313" key="4">
    <source>
        <dbReference type="Proteomes" id="UP000546464"/>
    </source>
</evidence>
<comment type="caution">
    <text evidence="3">The sequence shown here is derived from an EMBL/GenBank/DDBJ whole genome shotgun (WGS) entry which is preliminary data.</text>
</comment>
<keyword evidence="2" id="KW-0732">Signal</keyword>
<dbReference type="RefSeq" id="WP_185676507.1">
    <property type="nucleotide sequence ID" value="NZ_JACHVB010000043.1"/>
</dbReference>
<feature type="signal peptide" evidence="2">
    <location>
        <begin position="1"/>
        <end position="24"/>
    </location>
</feature>
<feature type="chain" id="PRO_5032378490" description="Translation initiation factor IF-2" evidence="2">
    <location>
        <begin position="25"/>
        <end position="330"/>
    </location>
</feature>
<name>A0A842HIZ3_9BACT</name>
<evidence type="ECO:0000256" key="1">
    <source>
        <dbReference type="SAM" id="MobiDB-lite"/>
    </source>
</evidence>
<evidence type="ECO:0000256" key="2">
    <source>
        <dbReference type="SAM" id="SignalP"/>
    </source>
</evidence>
<protein>
    <recommendedName>
        <fullName evidence="5">Translation initiation factor IF-2</fullName>
    </recommendedName>
</protein>
<keyword evidence="4" id="KW-1185">Reference proteome</keyword>
<gene>
    <name evidence="3" type="ORF">H5P28_14915</name>
</gene>
<feature type="region of interest" description="Disordered" evidence="1">
    <location>
        <begin position="146"/>
        <end position="330"/>
    </location>
</feature>
<evidence type="ECO:0008006" key="5">
    <source>
        <dbReference type="Google" id="ProtNLM"/>
    </source>
</evidence>
<organism evidence="3 4">
    <name type="scientific">Ruficoccus amylovorans</name>
    <dbReference type="NCBI Taxonomy" id="1804625"/>
    <lineage>
        <taxon>Bacteria</taxon>
        <taxon>Pseudomonadati</taxon>
        <taxon>Verrucomicrobiota</taxon>
        <taxon>Opitutia</taxon>
        <taxon>Puniceicoccales</taxon>
        <taxon>Cerasicoccaceae</taxon>
        <taxon>Ruficoccus</taxon>
    </lineage>
</organism>
<evidence type="ECO:0000313" key="3">
    <source>
        <dbReference type="EMBL" id="MBC2595556.1"/>
    </source>
</evidence>
<feature type="region of interest" description="Disordered" evidence="1">
    <location>
        <begin position="39"/>
        <end position="101"/>
    </location>
</feature>
<dbReference type="Proteomes" id="UP000546464">
    <property type="component" value="Unassembled WGS sequence"/>
</dbReference>
<dbReference type="EMBL" id="JACHVB010000043">
    <property type="protein sequence ID" value="MBC2595556.1"/>
    <property type="molecule type" value="Genomic_DNA"/>
</dbReference>
<reference evidence="3 4" key="1">
    <citation type="submission" date="2020-07" db="EMBL/GenBank/DDBJ databases">
        <authorList>
            <person name="Feng X."/>
        </authorList>
    </citation>
    <scope>NUCLEOTIDE SEQUENCE [LARGE SCALE GENOMIC DNA]</scope>
    <source>
        <strain evidence="3 4">JCM31066</strain>
    </source>
</reference>
<accession>A0A842HIZ3</accession>
<dbReference type="AlphaFoldDB" id="A0A842HIZ3"/>
<proteinExistence type="predicted"/>